<evidence type="ECO:0000313" key="3">
    <source>
        <dbReference type="Proteomes" id="UP001652621"/>
    </source>
</evidence>
<feature type="region of interest" description="Disordered" evidence="1">
    <location>
        <begin position="57"/>
        <end position="91"/>
    </location>
</feature>
<gene>
    <name evidence="2" type="primary">101892795</name>
    <name evidence="4" type="synonym">LOC101892795</name>
</gene>
<dbReference type="Proteomes" id="UP001652621">
    <property type="component" value="Unplaced"/>
</dbReference>
<proteinExistence type="predicted"/>
<evidence type="ECO:0000313" key="2">
    <source>
        <dbReference type="EnsemblMetazoa" id="MDOA005071-PA"/>
    </source>
</evidence>
<dbReference type="GeneID" id="101892795"/>
<feature type="compositionally biased region" description="Basic and acidic residues" evidence="1">
    <location>
        <begin position="315"/>
        <end position="324"/>
    </location>
</feature>
<feature type="region of interest" description="Disordered" evidence="1">
    <location>
        <begin position="363"/>
        <end position="392"/>
    </location>
</feature>
<dbReference type="VEuPathDB" id="VectorBase:MDOMA2_002165"/>
<evidence type="ECO:0000313" key="4">
    <source>
        <dbReference type="RefSeq" id="XP_005183799.1"/>
    </source>
</evidence>
<reference evidence="2" key="1">
    <citation type="submission" date="2020-05" db="UniProtKB">
        <authorList>
            <consortium name="EnsemblMetazoa"/>
        </authorList>
    </citation>
    <scope>IDENTIFICATION</scope>
    <source>
        <strain evidence="2">Aabys</strain>
    </source>
</reference>
<dbReference type="KEGG" id="mde:101892795"/>
<dbReference type="VEuPathDB" id="VectorBase:MDOA005071"/>
<feature type="compositionally biased region" description="Acidic residues" evidence="1">
    <location>
        <begin position="76"/>
        <end position="88"/>
    </location>
</feature>
<sequence length="434" mass="49484">MLPDKQYLLARDIVLAQHQIQRIQSHNSDFYQLPQIFEIADKSLKSPNNQNVSLKSLLTNDQAHKREDSTSQPQSDIEERDDSDETDGDNNYCSDTIFVKKMNNERTTVTLKEHDNYSKLEALATEFSNIAQSNDCQTKGQEANEERCGFAGNANNHSNFFDKRRQQVMADNNTDVASQHHTSNDDKQNLDTTGTQMMADTNSKPRHEEYRKVFNETIDSDDAVECSGNNHTTANTAVEKRNDAADNCKVYNVKHNECHKTFASCSSLESAAEASLHVTPTNQTTQNMSHHIKPEEYVAIPSLMTAATFSSSPFEHSENHKFQSHEAMNQPTFSSVSSVTPSYDFMQQSYQHHQLYQYHHPHQDEPFRSHHQTQKQYFQHHPLSHQQQQQQQQRYMDTDAFRPPSHVASRENYGVCSTSVGAGESSTTTSLTIW</sequence>
<keyword evidence="3" id="KW-1185">Reference proteome</keyword>
<evidence type="ECO:0000256" key="1">
    <source>
        <dbReference type="SAM" id="MobiDB-lite"/>
    </source>
</evidence>
<name>A0A1I8MHX6_MUSDO</name>
<dbReference type="EnsemblMetazoa" id="MDOA005071-RA">
    <property type="protein sequence ID" value="MDOA005071-PA"/>
    <property type="gene ID" value="MDOA005071"/>
</dbReference>
<reference evidence="4" key="2">
    <citation type="submission" date="2025-04" db="UniProtKB">
        <authorList>
            <consortium name="RefSeq"/>
        </authorList>
    </citation>
    <scope>IDENTIFICATION</scope>
    <source>
        <strain evidence="4">Aabys</strain>
    </source>
</reference>
<feature type="region of interest" description="Disordered" evidence="1">
    <location>
        <begin position="314"/>
        <end position="335"/>
    </location>
</feature>
<dbReference type="AlphaFoldDB" id="A0A1I8MHX6"/>
<organism evidence="2">
    <name type="scientific">Musca domestica</name>
    <name type="common">House fly</name>
    <dbReference type="NCBI Taxonomy" id="7370"/>
    <lineage>
        <taxon>Eukaryota</taxon>
        <taxon>Metazoa</taxon>
        <taxon>Ecdysozoa</taxon>
        <taxon>Arthropoda</taxon>
        <taxon>Hexapoda</taxon>
        <taxon>Insecta</taxon>
        <taxon>Pterygota</taxon>
        <taxon>Neoptera</taxon>
        <taxon>Endopterygota</taxon>
        <taxon>Diptera</taxon>
        <taxon>Brachycera</taxon>
        <taxon>Muscomorpha</taxon>
        <taxon>Muscoidea</taxon>
        <taxon>Muscidae</taxon>
        <taxon>Musca</taxon>
    </lineage>
</organism>
<accession>A0A1I8MHX6</accession>
<protein>
    <submittedName>
        <fullName evidence="4">cAMP-dependent protein kinase catalytic subunit-like</fullName>
    </submittedName>
</protein>
<dbReference type="RefSeq" id="XP_005183799.1">
    <property type="nucleotide sequence ID" value="XM_005183742.1"/>
</dbReference>